<dbReference type="GO" id="GO:0006935">
    <property type="term" value="P:chemotaxis"/>
    <property type="evidence" value="ECO:0007669"/>
    <property type="project" value="InterPro"/>
</dbReference>
<dbReference type="InterPro" id="IPR050903">
    <property type="entry name" value="Bact_Chemotaxis_MeTrfase"/>
</dbReference>
<comment type="caution">
    <text evidence="7">The sequence shown here is derived from an EMBL/GenBank/DDBJ whole genome shotgun (WGS) entry which is preliminary data.</text>
</comment>
<dbReference type="InterPro" id="IPR000014">
    <property type="entry name" value="PAS"/>
</dbReference>
<reference evidence="7 8" key="1">
    <citation type="submission" date="2018-07" db="EMBL/GenBank/DDBJ databases">
        <title>Genomic Encyclopedia of Type Strains, Phase III (KMG-III): the genomes of soil and plant-associated and newly described type strains.</title>
        <authorList>
            <person name="Whitman W."/>
        </authorList>
    </citation>
    <scope>NUCLEOTIDE SEQUENCE [LARGE SCALE GENOMIC DNA]</scope>
    <source>
        <strain evidence="7 8">CECT 7731</strain>
    </source>
</reference>
<dbReference type="Gene3D" id="1.10.287.950">
    <property type="entry name" value="Methyl-accepting chemotaxis protein"/>
    <property type="match status" value="1"/>
</dbReference>
<dbReference type="SMART" id="SM00086">
    <property type="entry name" value="PAC"/>
    <property type="match status" value="2"/>
</dbReference>
<dbReference type="InterPro" id="IPR000700">
    <property type="entry name" value="PAS-assoc_C"/>
</dbReference>
<dbReference type="OrthoDB" id="9765776at2"/>
<protein>
    <submittedName>
        <fullName evidence="7">Methyl-accepting chemotaxis sensory transducer with Pas/Pac sensor</fullName>
    </submittedName>
</protein>
<evidence type="ECO:0000313" key="7">
    <source>
        <dbReference type="EMBL" id="RCX08485.1"/>
    </source>
</evidence>
<proteinExistence type="predicted"/>
<evidence type="ECO:0000256" key="2">
    <source>
        <dbReference type="PROSITE-ProRule" id="PRU00284"/>
    </source>
</evidence>
<dbReference type="PROSITE" id="PS50112">
    <property type="entry name" value="PAS"/>
    <property type="match status" value="1"/>
</dbReference>
<evidence type="ECO:0000259" key="6">
    <source>
        <dbReference type="PROSITE" id="PS50113"/>
    </source>
</evidence>
<dbReference type="Pfam" id="PF00015">
    <property type="entry name" value="MCPsignal"/>
    <property type="match status" value="1"/>
</dbReference>
<keyword evidence="1 2" id="KW-0807">Transducer</keyword>
<dbReference type="PRINTS" id="PR00260">
    <property type="entry name" value="CHEMTRNSDUCR"/>
</dbReference>
<feature type="domain" description="PAS" evidence="5">
    <location>
        <begin position="40"/>
        <end position="66"/>
    </location>
</feature>
<dbReference type="InterPro" id="IPR013656">
    <property type="entry name" value="PAS_4"/>
</dbReference>
<dbReference type="PROSITE" id="PS50113">
    <property type="entry name" value="PAC"/>
    <property type="match status" value="2"/>
</dbReference>
<sequence length="432" mass="48066">MFFSKKEDKSSPKKEQVQPSSQFQDELNAIKQNTACISFDVNGIILDANPIFLEAVGYSLDQIIGKHHRIFCDNEYIKSTEYKTFWDDLKAGKSFHGTFLRFKQNKQPIHLEASYFPVSDDSGKVTKILKIANDITEMQESLANKNAVLTALDRSLAVIEFDPEGNILHANSNFLRTMKCDLKDIVGKHHKMFCDDRFYRERPNFWSELAHGQHSSGRFQRFDGEGKIIWLEATYNPIFDEKGRVYKVIKFASDISERVNNAMNAIELAAATSEQTSQVSSNAVEILNASVQTSNDIAEKVKQAADLGDLLKTQSKSISDIVVTIRSIADQTNLLALNAAIEAARAGEAGRGFSVVADEVRKLASNTATATSEISEVVQKNHNLINDMDEMLSSVSGIALHGQESINEVSHGLTEITSGVARFVEMVDKMKD</sequence>
<dbReference type="InterPro" id="IPR004090">
    <property type="entry name" value="Chemotax_Me-accpt_rcpt"/>
</dbReference>
<dbReference type="GO" id="GO:0016020">
    <property type="term" value="C:membrane"/>
    <property type="evidence" value="ECO:0007669"/>
    <property type="project" value="InterPro"/>
</dbReference>
<evidence type="ECO:0000259" key="5">
    <source>
        <dbReference type="PROSITE" id="PS50112"/>
    </source>
</evidence>
<feature type="domain" description="PAC" evidence="6">
    <location>
        <begin position="93"/>
        <end position="147"/>
    </location>
</feature>
<feature type="compositionally biased region" description="Basic and acidic residues" evidence="3">
    <location>
        <begin position="1"/>
        <end position="16"/>
    </location>
</feature>
<dbReference type="GO" id="GO:0007165">
    <property type="term" value="P:signal transduction"/>
    <property type="evidence" value="ECO:0007669"/>
    <property type="project" value="UniProtKB-KW"/>
</dbReference>
<dbReference type="SMART" id="SM00091">
    <property type="entry name" value="PAS"/>
    <property type="match status" value="2"/>
</dbReference>
<dbReference type="SUPFAM" id="SSF58104">
    <property type="entry name" value="Methyl-accepting chemotaxis protein (MCP) signaling domain"/>
    <property type="match status" value="1"/>
</dbReference>
<dbReference type="Proteomes" id="UP000253506">
    <property type="component" value="Unassembled WGS sequence"/>
</dbReference>
<dbReference type="AlphaFoldDB" id="A0A369AHB3"/>
<evidence type="ECO:0000256" key="1">
    <source>
        <dbReference type="ARBA" id="ARBA00023224"/>
    </source>
</evidence>
<dbReference type="SMART" id="SM00283">
    <property type="entry name" value="MA"/>
    <property type="match status" value="1"/>
</dbReference>
<dbReference type="CDD" id="cd00130">
    <property type="entry name" value="PAS"/>
    <property type="match status" value="2"/>
</dbReference>
<dbReference type="GO" id="GO:0004888">
    <property type="term" value="F:transmembrane signaling receptor activity"/>
    <property type="evidence" value="ECO:0007669"/>
    <property type="project" value="InterPro"/>
</dbReference>
<accession>A0A369AHB3</accession>
<organism evidence="7 8">
    <name type="scientific">Marinomonas foliarum</name>
    <dbReference type="NCBI Taxonomy" id="491950"/>
    <lineage>
        <taxon>Bacteria</taxon>
        <taxon>Pseudomonadati</taxon>
        <taxon>Pseudomonadota</taxon>
        <taxon>Gammaproteobacteria</taxon>
        <taxon>Oceanospirillales</taxon>
        <taxon>Oceanospirillaceae</taxon>
        <taxon>Marinomonas</taxon>
    </lineage>
</organism>
<name>A0A369AHB3_9GAMM</name>
<dbReference type="PANTHER" id="PTHR24422">
    <property type="entry name" value="CHEMOTAXIS PROTEIN METHYLTRANSFERASE"/>
    <property type="match status" value="1"/>
</dbReference>
<dbReference type="PROSITE" id="PS50111">
    <property type="entry name" value="CHEMOTAXIS_TRANSDUC_2"/>
    <property type="match status" value="1"/>
</dbReference>
<feature type="domain" description="PAC" evidence="6">
    <location>
        <begin position="213"/>
        <end position="267"/>
    </location>
</feature>
<dbReference type="InterPro" id="IPR004089">
    <property type="entry name" value="MCPsignal_dom"/>
</dbReference>
<dbReference type="NCBIfam" id="TIGR00229">
    <property type="entry name" value="sensory_box"/>
    <property type="match status" value="2"/>
</dbReference>
<dbReference type="Pfam" id="PF08448">
    <property type="entry name" value="PAS_4"/>
    <property type="match status" value="1"/>
</dbReference>
<feature type="region of interest" description="Disordered" evidence="3">
    <location>
        <begin position="1"/>
        <end position="21"/>
    </location>
</feature>
<dbReference type="PANTHER" id="PTHR24422:SF10">
    <property type="entry name" value="CHEMOTAXIS PROTEIN METHYLTRANSFERASE 2"/>
    <property type="match status" value="1"/>
</dbReference>
<evidence type="ECO:0000313" key="8">
    <source>
        <dbReference type="Proteomes" id="UP000253506"/>
    </source>
</evidence>
<feature type="domain" description="Methyl-accepting transducer" evidence="4">
    <location>
        <begin position="253"/>
        <end position="432"/>
    </location>
</feature>
<dbReference type="EMBL" id="QPJQ01000002">
    <property type="protein sequence ID" value="RCX08485.1"/>
    <property type="molecule type" value="Genomic_DNA"/>
</dbReference>
<dbReference type="InterPro" id="IPR001610">
    <property type="entry name" value="PAC"/>
</dbReference>
<gene>
    <name evidence="7" type="ORF">DFP77_102180</name>
</gene>
<evidence type="ECO:0000259" key="4">
    <source>
        <dbReference type="PROSITE" id="PS50111"/>
    </source>
</evidence>
<dbReference type="Gene3D" id="3.30.450.20">
    <property type="entry name" value="PAS domain"/>
    <property type="match status" value="2"/>
</dbReference>
<dbReference type="SUPFAM" id="SSF55785">
    <property type="entry name" value="PYP-like sensor domain (PAS domain)"/>
    <property type="match status" value="2"/>
</dbReference>
<dbReference type="Pfam" id="PF13426">
    <property type="entry name" value="PAS_9"/>
    <property type="match status" value="1"/>
</dbReference>
<evidence type="ECO:0000256" key="3">
    <source>
        <dbReference type="SAM" id="MobiDB-lite"/>
    </source>
</evidence>
<dbReference type="InterPro" id="IPR035965">
    <property type="entry name" value="PAS-like_dom_sf"/>
</dbReference>